<dbReference type="Gene3D" id="2.170.130.10">
    <property type="entry name" value="TonB-dependent receptor, plug domain"/>
    <property type="match status" value="1"/>
</dbReference>
<organism evidence="4 5">
    <name type="scientific">Fodinibius salsisoli</name>
    <dbReference type="NCBI Taxonomy" id="2820877"/>
    <lineage>
        <taxon>Bacteria</taxon>
        <taxon>Pseudomonadati</taxon>
        <taxon>Balneolota</taxon>
        <taxon>Balneolia</taxon>
        <taxon>Balneolales</taxon>
        <taxon>Balneolaceae</taxon>
        <taxon>Fodinibius</taxon>
    </lineage>
</organism>
<dbReference type="InterPro" id="IPR037066">
    <property type="entry name" value="Plug_dom_sf"/>
</dbReference>
<evidence type="ECO:0000256" key="1">
    <source>
        <dbReference type="ARBA" id="ARBA00022729"/>
    </source>
</evidence>
<evidence type="ECO:0000313" key="5">
    <source>
        <dbReference type="Proteomes" id="UP001207918"/>
    </source>
</evidence>
<protein>
    <submittedName>
        <fullName evidence="4">SusC/RagA family TonB-linked outer membrane protein</fullName>
    </submittedName>
</protein>
<dbReference type="PANTHER" id="PTHR30069">
    <property type="entry name" value="TONB-DEPENDENT OUTER MEMBRANE RECEPTOR"/>
    <property type="match status" value="1"/>
</dbReference>
<dbReference type="RefSeq" id="WP_265763948.1">
    <property type="nucleotide sequence ID" value="NZ_JAGGJA010000001.1"/>
</dbReference>
<evidence type="ECO:0000259" key="3">
    <source>
        <dbReference type="Pfam" id="PF07715"/>
    </source>
</evidence>
<dbReference type="NCBIfam" id="TIGR04057">
    <property type="entry name" value="SusC_RagA_signa"/>
    <property type="match status" value="1"/>
</dbReference>
<dbReference type="PANTHER" id="PTHR30069:SF29">
    <property type="entry name" value="HEMOGLOBIN AND HEMOGLOBIN-HAPTOGLOBIN-BINDING PROTEIN 1-RELATED"/>
    <property type="match status" value="1"/>
</dbReference>
<dbReference type="Gene3D" id="2.60.40.1120">
    <property type="entry name" value="Carboxypeptidase-like, regulatory domain"/>
    <property type="match status" value="1"/>
</dbReference>
<dbReference type="InterPro" id="IPR023996">
    <property type="entry name" value="TonB-dep_OMP_SusC/RagA"/>
</dbReference>
<dbReference type="SUPFAM" id="SSF56935">
    <property type="entry name" value="Porins"/>
    <property type="match status" value="1"/>
</dbReference>
<evidence type="ECO:0000313" key="4">
    <source>
        <dbReference type="EMBL" id="MCW9705285.1"/>
    </source>
</evidence>
<dbReference type="Proteomes" id="UP001207918">
    <property type="component" value="Unassembled WGS sequence"/>
</dbReference>
<comment type="caution">
    <text evidence="4">The sequence shown here is derived from an EMBL/GenBank/DDBJ whole genome shotgun (WGS) entry which is preliminary data.</text>
</comment>
<gene>
    <name evidence="4" type="ORF">J6I44_00400</name>
</gene>
<comment type="subcellular location">
    <subcellularLocation>
        <location evidence="2">Cell outer membrane</location>
        <topology evidence="2">Multi-pass membrane protein</topology>
    </subcellularLocation>
</comment>
<keyword evidence="2" id="KW-1134">Transmembrane beta strand</keyword>
<proteinExistence type="inferred from homology"/>
<keyword evidence="2" id="KW-0472">Membrane</keyword>
<dbReference type="InterPro" id="IPR039426">
    <property type="entry name" value="TonB-dep_rcpt-like"/>
</dbReference>
<dbReference type="InterPro" id="IPR012910">
    <property type="entry name" value="Plug_dom"/>
</dbReference>
<reference evidence="4 5" key="1">
    <citation type="submission" date="2021-03" db="EMBL/GenBank/DDBJ databases">
        <title>Aliifodinibius sp. nov., a new bacterium isolated from saline soil.</title>
        <authorList>
            <person name="Galisteo C."/>
            <person name="De La Haba R."/>
            <person name="Sanchez-Porro C."/>
            <person name="Ventosa A."/>
        </authorList>
    </citation>
    <scope>NUCLEOTIDE SEQUENCE [LARGE SCALE GENOMIC DNA]</scope>
    <source>
        <strain evidence="4 5">1BSP15-2V2</strain>
    </source>
</reference>
<sequence length="1069" mass="118335">MDRLSQIVIKGCLVLFLGFMVLTPKLSAQDVTVSGNVYDSETNDVLAGVNILVKGTNIGTSSDASGNFIENVPSSSDTLIFSYIGYETREVPLNGRTEISVGLQPQVLSEDEMVVVGYAEQKQEHLTGAVETIDMNEVNELPVGDLATAIQGRLPGVNFSGGSARPGSKPIMTIRNPMSMSKDGGNNQPLYVIDGILQIDSQGRNDNSLFNSLDPSEVESVSILKDAAAAVYGSRAANGVVVIETKQGHEGAPRFTYSGSYGISDEQERTKMLNAAEFARYINIMNGPNGANQERGVSGSDNYFFSDDEISHFGTIDYDWLDKAWSASTTQRHSLNVSGGSQRATYFGGVSYYKQTGNLSEVNYDKWTFRAGSNITVASGLRANLQVSGNYSNQSTTFNKVAGEDQEDDYNNLLRAPRYIPTHIQGLPVQLPGNDRLAGYHYFAIRNMNNYAKDKGQNIAVNVSAEYEVPFIDGLRLKGSYGRSMGSGRGSQLGQVYSVYDFAQSGENGHIYDENAEMIGSEEVSNGNRIFYSNSNNLSEQYNFTGTYEKTLGRHNFSALATIERAESESSRERVRKEEVAPGSNGHFNTAFGNIDGYTFGYESGSLSYVGRVNYQYNERYLAEFLYRTDASTKFAPENYWGHFYSISGGWIISNESFFNSDVIDFLKIRYSHGKLGKDDTRPWQWRQRFTFQKGQGAVFGGNNRTSDGMKMEVSPNRDATWSDDYKNNLGIDARFLDDRLSVSINAFYNKGRNMLLERTGAVPFSIGGSVAAENYGEANFWGGDISVGWEGAVGNDISYGIDLQTGWSTNKVLVGDFDENSVLPWRAGPGQSSDVGTWGYDYLGMFKNQSDIDEYVSKYNIEQVFGVTADNLKPGMLYYRDVRGEHLGDGEFAGPDGIIDRNDQVQLESPNSSVGIGTTVKFAYKNLSFNANMGISWGGFDDIDARDARLESDIRQNFQSVPKIWNDVYDPELNPDGTMPNPYYDNIYNRPSDFWRVSSFRFGVRNFNLSYSMPTETAEKLNLSSLKVNLTGLNPINFVNPYSYKGASGSWENYPTLRTFSLGITLRP</sequence>
<keyword evidence="2" id="KW-0812">Transmembrane</keyword>
<feature type="domain" description="TonB-dependent receptor plug" evidence="3">
    <location>
        <begin position="123"/>
        <end position="240"/>
    </location>
</feature>
<keyword evidence="1" id="KW-0732">Signal</keyword>
<dbReference type="Pfam" id="PF13715">
    <property type="entry name" value="CarbopepD_reg_2"/>
    <property type="match status" value="1"/>
</dbReference>
<dbReference type="InterPro" id="IPR023997">
    <property type="entry name" value="TonB-dep_OMP_SusC/RagA_CS"/>
</dbReference>
<name>A0ABT3PH94_9BACT</name>
<dbReference type="InterPro" id="IPR008969">
    <property type="entry name" value="CarboxyPept-like_regulatory"/>
</dbReference>
<keyword evidence="2" id="KW-0813">Transport</keyword>
<accession>A0ABT3PH94</accession>
<evidence type="ECO:0000256" key="2">
    <source>
        <dbReference type="PROSITE-ProRule" id="PRU01360"/>
    </source>
</evidence>
<dbReference type="NCBIfam" id="TIGR04056">
    <property type="entry name" value="OMP_RagA_SusC"/>
    <property type="match status" value="1"/>
</dbReference>
<keyword evidence="5" id="KW-1185">Reference proteome</keyword>
<dbReference type="PROSITE" id="PS52016">
    <property type="entry name" value="TONB_DEPENDENT_REC_3"/>
    <property type="match status" value="1"/>
</dbReference>
<keyword evidence="2" id="KW-0998">Cell outer membrane</keyword>
<dbReference type="Pfam" id="PF07715">
    <property type="entry name" value="Plug"/>
    <property type="match status" value="1"/>
</dbReference>
<comment type="similarity">
    <text evidence="2">Belongs to the TonB-dependent receptor family.</text>
</comment>
<dbReference type="SUPFAM" id="SSF49464">
    <property type="entry name" value="Carboxypeptidase regulatory domain-like"/>
    <property type="match status" value="1"/>
</dbReference>
<dbReference type="EMBL" id="JAGGJA010000001">
    <property type="protein sequence ID" value="MCW9705285.1"/>
    <property type="molecule type" value="Genomic_DNA"/>
</dbReference>